<dbReference type="AlphaFoldDB" id="A0A080LY75"/>
<comment type="caution">
    <text evidence="1">The sequence shown here is derived from an EMBL/GenBank/DDBJ whole genome shotgun (WGS) entry which is preliminary data.</text>
</comment>
<reference evidence="1 2" key="1">
    <citation type="submission" date="2014-02" db="EMBL/GenBank/DDBJ databases">
        <title>Expanding our view of genomic diversity in Candidatus Accumulibacter clades.</title>
        <authorList>
            <person name="Skennerton C.T."/>
            <person name="Barr J.J."/>
            <person name="Slater F.R."/>
            <person name="Bond P.L."/>
            <person name="Tyson G.W."/>
        </authorList>
    </citation>
    <scope>NUCLEOTIDE SEQUENCE [LARGE SCALE GENOMIC DNA]</scope>
    <source>
        <strain evidence="2">BA-91</strain>
    </source>
</reference>
<protein>
    <submittedName>
        <fullName evidence="1">Uncharacterized protein</fullName>
    </submittedName>
</protein>
<proteinExistence type="predicted"/>
<accession>A0A080LY75</accession>
<organism evidence="1 2">
    <name type="scientific">Candidatus Accumulibacter phosphatis</name>
    <dbReference type="NCBI Taxonomy" id="327160"/>
    <lineage>
        <taxon>Bacteria</taxon>
        <taxon>Pseudomonadati</taxon>
        <taxon>Pseudomonadota</taxon>
        <taxon>Betaproteobacteria</taxon>
        <taxon>Candidatus Accumulibacter</taxon>
    </lineage>
</organism>
<evidence type="ECO:0000313" key="2">
    <source>
        <dbReference type="Proteomes" id="UP000020077"/>
    </source>
</evidence>
<dbReference type="Proteomes" id="UP000020077">
    <property type="component" value="Unassembled WGS sequence"/>
</dbReference>
<name>A0A080LY75_9PROT</name>
<sequence length="301" mass="32887">MHHLLGFVKAQQAVIDEDAGQLVADCAVNQCRSDRGIDTARKTENHLFGAHLRTNLVDCLGDVIGHVPVISTTADVAHEAADDFLALEGMRDFRMKLHCVESAFFVGHCRDRRRFVAADDLEARRQFGDLVTMAHPDVEECVALGIAAILNALEQRAVAACAHFGIAEFASAGTLDLAAQLLGHALHAVADAQHGYAKLEHQRRDLEVRHFVDRIRPSGENDSLWSEVANELCRDVVGMQLAIHLLLADAASNQLGDLRAKVENQNFLMGHDDASNDAGGLPPPADHRLLLNRRGSSELPW</sequence>
<evidence type="ECO:0000313" key="1">
    <source>
        <dbReference type="EMBL" id="KFB72840.1"/>
    </source>
</evidence>
<gene>
    <name evidence="1" type="ORF">AW09_001948</name>
</gene>
<dbReference type="EMBL" id="JDVG02000330">
    <property type="protein sequence ID" value="KFB72840.1"/>
    <property type="molecule type" value="Genomic_DNA"/>
</dbReference>